<dbReference type="RefSeq" id="WP_135327166.1">
    <property type="nucleotide sequence ID" value="NZ_SRJC01000001.1"/>
</dbReference>
<dbReference type="STRING" id="192814.GCA_900166575_01905"/>
<evidence type="ECO:0000256" key="2">
    <source>
        <dbReference type="ARBA" id="ARBA00023315"/>
    </source>
</evidence>
<reference evidence="4 5" key="1">
    <citation type="journal article" date="2003" name="Int. J. Syst. Evol. Microbiol.">
        <title>Halobacillus salinus sp. nov., isolated from a salt lake on the coast of the East Sea in Korea.</title>
        <authorList>
            <person name="Yoon J.H."/>
            <person name="Kang K.H."/>
            <person name="Park Y.H."/>
        </authorList>
    </citation>
    <scope>NUCLEOTIDE SEQUENCE [LARGE SCALE GENOMIC DNA]</scope>
    <source>
        <strain evidence="4 5">HSL-3</strain>
    </source>
</reference>
<organism evidence="4 5">
    <name type="scientific">Halobacillus salinus</name>
    <dbReference type="NCBI Taxonomy" id="192814"/>
    <lineage>
        <taxon>Bacteria</taxon>
        <taxon>Bacillati</taxon>
        <taxon>Bacillota</taxon>
        <taxon>Bacilli</taxon>
        <taxon>Bacillales</taxon>
        <taxon>Bacillaceae</taxon>
        <taxon>Halobacillus</taxon>
    </lineage>
</organism>
<dbReference type="PANTHER" id="PTHR43877">
    <property type="entry name" value="AMINOALKYLPHOSPHONATE N-ACETYLTRANSFERASE-RELATED-RELATED"/>
    <property type="match status" value="1"/>
</dbReference>
<proteinExistence type="predicted"/>
<dbReference type="Proteomes" id="UP000297982">
    <property type="component" value="Unassembled WGS sequence"/>
</dbReference>
<dbReference type="SUPFAM" id="SSF55729">
    <property type="entry name" value="Acyl-CoA N-acyltransferases (Nat)"/>
    <property type="match status" value="1"/>
</dbReference>
<dbReference type="GO" id="GO:0016747">
    <property type="term" value="F:acyltransferase activity, transferring groups other than amino-acyl groups"/>
    <property type="evidence" value="ECO:0007669"/>
    <property type="project" value="InterPro"/>
</dbReference>
<evidence type="ECO:0000313" key="4">
    <source>
        <dbReference type="EMBL" id="TGB04879.1"/>
    </source>
</evidence>
<gene>
    <name evidence="4" type="ORF">E4663_07760</name>
</gene>
<feature type="domain" description="N-acetyltransferase" evidence="3">
    <location>
        <begin position="1"/>
        <end position="165"/>
    </location>
</feature>
<evidence type="ECO:0000259" key="3">
    <source>
        <dbReference type="PROSITE" id="PS51186"/>
    </source>
</evidence>
<accession>A0A4Z0H516</accession>
<dbReference type="CDD" id="cd04301">
    <property type="entry name" value="NAT_SF"/>
    <property type="match status" value="1"/>
</dbReference>
<dbReference type="PROSITE" id="PS51186">
    <property type="entry name" value="GNAT"/>
    <property type="match status" value="1"/>
</dbReference>
<keyword evidence="1 4" id="KW-0808">Transferase</keyword>
<dbReference type="EMBL" id="SRJC01000001">
    <property type="protein sequence ID" value="TGB04879.1"/>
    <property type="molecule type" value="Genomic_DNA"/>
</dbReference>
<dbReference type="InterPro" id="IPR050832">
    <property type="entry name" value="Bact_Acetyltransf"/>
</dbReference>
<sequence>MIRTADGKDVAAILHIRKMLVQEDEFFLSEPDEFDRSLDNQRKSLEDVEERGGGVFLAEIKGQVVAYLIFRRANLNRMKHTGTLEMGVLKGYRNTKLGSRLLVHLMKWANQQNGLEKVCLGVLSTNERAMQLYLNHGFEEEGRERDQIRWNDGRYADNVLMARFV</sequence>
<name>A0A4Z0H516_9BACI</name>
<dbReference type="AlphaFoldDB" id="A0A4Z0H516"/>
<keyword evidence="2" id="KW-0012">Acyltransferase</keyword>
<dbReference type="InterPro" id="IPR016181">
    <property type="entry name" value="Acyl_CoA_acyltransferase"/>
</dbReference>
<comment type="caution">
    <text evidence="4">The sequence shown here is derived from an EMBL/GenBank/DDBJ whole genome shotgun (WGS) entry which is preliminary data.</text>
</comment>
<dbReference type="InterPro" id="IPR000182">
    <property type="entry name" value="GNAT_dom"/>
</dbReference>
<evidence type="ECO:0000256" key="1">
    <source>
        <dbReference type="ARBA" id="ARBA00022679"/>
    </source>
</evidence>
<dbReference type="Gene3D" id="3.40.630.30">
    <property type="match status" value="1"/>
</dbReference>
<dbReference type="Pfam" id="PF00583">
    <property type="entry name" value="Acetyltransf_1"/>
    <property type="match status" value="1"/>
</dbReference>
<protein>
    <submittedName>
        <fullName evidence="4">GNAT family N-acetyltransferase</fullName>
    </submittedName>
</protein>
<keyword evidence="5" id="KW-1185">Reference proteome</keyword>
<evidence type="ECO:0000313" key="5">
    <source>
        <dbReference type="Proteomes" id="UP000297982"/>
    </source>
</evidence>